<gene>
    <name evidence="1" type="ORF">CEURO_LOCUS20816</name>
</gene>
<organism evidence="1 2">
    <name type="scientific">Cuscuta europaea</name>
    <name type="common">European dodder</name>
    <dbReference type="NCBI Taxonomy" id="41803"/>
    <lineage>
        <taxon>Eukaryota</taxon>
        <taxon>Viridiplantae</taxon>
        <taxon>Streptophyta</taxon>
        <taxon>Embryophyta</taxon>
        <taxon>Tracheophyta</taxon>
        <taxon>Spermatophyta</taxon>
        <taxon>Magnoliopsida</taxon>
        <taxon>eudicotyledons</taxon>
        <taxon>Gunneridae</taxon>
        <taxon>Pentapetalae</taxon>
        <taxon>asterids</taxon>
        <taxon>lamiids</taxon>
        <taxon>Solanales</taxon>
        <taxon>Convolvulaceae</taxon>
        <taxon>Cuscuteae</taxon>
        <taxon>Cuscuta</taxon>
        <taxon>Cuscuta subgen. Cuscuta</taxon>
    </lineage>
</organism>
<reference evidence="1" key="1">
    <citation type="submission" date="2022-07" db="EMBL/GenBank/DDBJ databases">
        <authorList>
            <person name="Macas J."/>
            <person name="Novak P."/>
            <person name="Neumann P."/>
        </authorList>
    </citation>
    <scope>NUCLEOTIDE SEQUENCE</scope>
</reference>
<keyword evidence="2" id="KW-1185">Reference proteome</keyword>
<dbReference type="Proteomes" id="UP001152484">
    <property type="component" value="Unassembled WGS sequence"/>
</dbReference>
<sequence length="54" mass="6525">MQSLREPLPFRKYGDHTCTLCLQYSFCFFTDSIWQKISIAERQLFKKLFKETTV</sequence>
<dbReference type="AlphaFoldDB" id="A0A9P0ZX31"/>
<name>A0A9P0ZX31_CUSEU</name>
<evidence type="ECO:0000313" key="2">
    <source>
        <dbReference type="Proteomes" id="UP001152484"/>
    </source>
</evidence>
<evidence type="ECO:0000313" key="1">
    <source>
        <dbReference type="EMBL" id="CAH9115443.1"/>
    </source>
</evidence>
<accession>A0A9P0ZX31</accession>
<dbReference type="EMBL" id="CAMAPE010000067">
    <property type="protein sequence ID" value="CAH9115443.1"/>
    <property type="molecule type" value="Genomic_DNA"/>
</dbReference>
<comment type="caution">
    <text evidence="1">The sequence shown here is derived from an EMBL/GenBank/DDBJ whole genome shotgun (WGS) entry which is preliminary data.</text>
</comment>
<protein>
    <submittedName>
        <fullName evidence="1">Uncharacterized protein</fullName>
    </submittedName>
</protein>
<proteinExistence type="predicted"/>